<dbReference type="SUPFAM" id="SSF49464">
    <property type="entry name" value="Carboxypeptidase regulatory domain-like"/>
    <property type="match status" value="1"/>
</dbReference>
<evidence type="ECO:0000313" key="10">
    <source>
        <dbReference type="EMBL" id="RKE44364.1"/>
    </source>
</evidence>
<dbReference type="InterPro" id="IPR037066">
    <property type="entry name" value="Plug_dom_sf"/>
</dbReference>
<evidence type="ECO:0000313" key="11">
    <source>
        <dbReference type="Proteomes" id="UP000286246"/>
    </source>
</evidence>
<comment type="caution">
    <text evidence="10">The sequence shown here is derived from an EMBL/GenBank/DDBJ whole genome shotgun (WGS) entry which is preliminary data.</text>
</comment>
<evidence type="ECO:0000256" key="6">
    <source>
        <dbReference type="ARBA" id="ARBA00023237"/>
    </source>
</evidence>
<evidence type="ECO:0000256" key="8">
    <source>
        <dbReference type="SAM" id="SignalP"/>
    </source>
</evidence>
<dbReference type="PROSITE" id="PS52016">
    <property type="entry name" value="TONB_DEPENDENT_REC_3"/>
    <property type="match status" value="1"/>
</dbReference>
<protein>
    <submittedName>
        <fullName evidence="10">Iron complex outermembrane receptor protein</fullName>
    </submittedName>
</protein>
<evidence type="ECO:0000259" key="9">
    <source>
        <dbReference type="Pfam" id="PF07715"/>
    </source>
</evidence>
<dbReference type="NCBIfam" id="TIGR04057">
    <property type="entry name" value="SusC_RagA_signa"/>
    <property type="match status" value="1"/>
</dbReference>
<dbReference type="Gene3D" id="2.170.130.10">
    <property type="entry name" value="TonB-dependent receptor, plug domain"/>
    <property type="match status" value="1"/>
</dbReference>
<dbReference type="InterPro" id="IPR012910">
    <property type="entry name" value="Plug_dom"/>
</dbReference>
<evidence type="ECO:0000256" key="1">
    <source>
        <dbReference type="ARBA" id="ARBA00004571"/>
    </source>
</evidence>
<keyword evidence="4 7" id="KW-0812">Transmembrane</keyword>
<dbReference type="RefSeq" id="WP_120261473.1">
    <property type="nucleotide sequence ID" value="NZ_RAPY01000006.1"/>
</dbReference>
<evidence type="ECO:0000256" key="4">
    <source>
        <dbReference type="ARBA" id="ARBA00022692"/>
    </source>
</evidence>
<dbReference type="Gene3D" id="2.60.40.1120">
    <property type="entry name" value="Carboxypeptidase-like, regulatory domain"/>
    <property type="match status" value="1"/>
</dbReference>
<dbReference type="NCBIfam" id="TIGR04056">
    <property type="entry name" value="OMP_RagA_SusC"/>
    <property type="match status" value="1"/>
</dbReference>
<reference evidence="10 11" key="1">
    <citation type="submission" date="2018-09" db="EMBL/GenBank/DDBJ databases">
        <title>Genomic Encyclopedia of Type Strains, Phase III (KMG-III): the genomes of soil and plant-associated and newly described type strains.</title>
        <authorList>
            <person name="Whitman W."/>
        </authorList>
    </citation>
    <scope>NUCLEOTIDE SEQUENCE [LARGE SCALE GENOMIC DNA]</scope>
    <source>
        <strain evidence="10 11">CECT 7938</strain>
    </source>
</reference>
<dbReference type="InterPro" id="IPR036942">
    <property type="entry name" value="Beta-barrel_TonB_sf"/>
</dbReference>
<comment type="subcellular location">
    <subcellularLocation>
        <location evidence="1 7">Cell outer membrane</location>
        <topology evidence="1 7">Multi-pass membrane protein</topology>
    </subcellularLocation>
</comment>
<evidence type="ECO:0000256" key="3">
    <source>
        <dbReference type="ARBA" id="ARBA00022452"/>
    </source>
</evidence>
<proteinExistence type="inferred from homology"/>
<accession>A0A420AIN1</accession>
<keyword evidence="6 7" id="KW-0998">Cell outer membrane</keyword>
<dbReference type="InterPro" id="IPR023996">
    <property type="entry name" value="TonB-dep_OMP_SusC/RagA"/>
</dbReference>
<sequence>MSVFYKKSAGLALCTLFSATALYAQQTVSGSVSDKTGPLPGATVSVKGSIAKTLTNEHGSFKINAEKGQTIRISMIGYKPQEIVVGSASAIKILLESDESSLDEVVVTALGIKRDKKSLGYATATVTSDDLLKAGATQNPFLAMYGKAAGVGINIGSGGPTGGVNIRIRGAAGLESGTNTRPLFVVDGVPLYDESTSMESRGYDPLNSFDMGSGINDLNSEDIESIEILKGAKATVLYGSQALNGVVLVTTKSGRKTRGLGIQVNQQISIDKPFTYIDFQNDYGSGASTNDIQYADINGKKIRKLPLSRFSFGPKFDNSDIMLYDSTMSTYHAYPDNFINFFKTGINNRTNIAVSGGGEIGSARASYTTNTYNDILPGFKQKQNTFSFNGNFMPSKFASFEFVNNLYSVNTKNRRPNIQQWVATGLNRDYDYNWIKGFYHDAQGYRKDLEPYGLAGGSPGFWPNATSNILWEQNDNLDKDTKFHLVSSIKTTLQFSPHVSFIGQASIDYTNTDVVTENKITRMVPDRIGGGYKWTKRNTTVQNYQGLMKYENSFNKDWNVFGFIGGAYQKITDNNMFTSTGNMGLLYPDWYSLNNANIANWPTAGARGQVMGNGRGSDVLYSMLGSATISYKESHYLELQARNDWNSTLQSPNNSYFYPGLSYTWNFSNDFKIPKLQYGKLRVAWANVGGGPSTATGDRYFANNVFSVGQLPYSYGPVTVTPPSSLFLEMIKPFRKREIEIGFNTRWFQNSRLEIDYSFYNNNTYDQIISQPLSSSTGYSSAKINTGNLRNWGHEIFIKAAPIANEKFRWDLTFTAANQFSKVIALYPGITQKYITGNSGFQVFAEEGKRIGEIKAYDYKRDDSGNKIIGPNGLYQLSDDVSYIGKNVNPDIFGGFMNDFFFKGFNFHLGLDYKFGGSVFSYTNNYLMGTGVIKQSLPGRDEENGGVAYYIDKNNKFIQTQHNAAAPSDSKDGIIYHDGIILDGVMESNGSYVKNNQIVSAPTYYGTYINDLGTSWPPDRLFKNDYIKFREISVSYTIPQQWANNLKLQKLTLTAAARNLGYLYKSIPNIDAEAALGAQSYIENSFYPSVRTFTFGVNVSF</sequence>
<dbReference type="InterPro" id="IPR039426">
    <property type="entry name" value="TonB-dep_rcpt-like"/>
</dbReference>
<dbReference type="OrthoDB" id="9768177at2"/>
<dbReference type="InterPro" id="IPR023997">
    <property type="entry name" value="TonB-dep_OMP_SusC/RagA_CS"/>
</dbReference>
<feature type="signal peptide" evidence="8">
    <location>
        <begin position="1"/>
        <end position="24"/>
    </location>
</feature>
<dbReference type="Proteomes" id="UP000286246">
    <property type="component" value="Unassembled WGS sequence"/>
</dbReference>
<dbReference type="SUPFAM" id="SSF56935">
    <property type="entry name" value="Porins"/>
    <property type="match status" value="1"/>
</dbReference>
<keyword evidence="3 7" id="KW-1134">Transmembrane beta strand</keyword>
<gene>
    <name evidence="10" type="ORF">DFQ12_4833</name>
</gene>
<feature type="chain" id="PRO_5019470066" evidence="8">
    <location>
        <begin position="25"/>
        <end position="1101"/>
    </location>
</feature>
<dbReference type="InterPro" id="IPR008969">
    <property type="entry name" value="CarboxyPept-like_regulatory"/>
</dbReference>
<dbReference type="Pfam" id="PF07715">
    <property type="entry name" value="Plug"/>
    <property type="match status" value="1"/>
</dbReference>
<organism evidence="10 11">
    <name type="scientific">Sphingobacterium detergens</name>
    <dbReference type="NCBI Taxonomy" id="1145106"/>
    <lineage>
        <taxon>Bacteria</taxon>
        <taxon>Pseudomonadati</taxon>
        <taxon>Bacteroidota</taxon>
        <taxon>Sphingobacteriia</taxon>
        <taxon>Sphingobacteriales</taxon>
        <taxon>Sphingobacteriaceae</taxon>
        <taxon>Sphingobacterium</taxon>
    </lineage>
</organism>
<keyword evidence="2 7" id="KW-0813">Transport</keyword>
<evidence type="ECO:0000256" key="2">
    <source>
        <dbReference type="ARBA" id="ARBA00022448"/>
    </source>
</evidence>
<dbReference type="Pfam" id="PF13715">
    <property type="entry name" value="CarbopepD_reg_2"/>
    <property type="match status" value="1"/>
</dbReference>
<keyword evidence="11" id="KW-1185">Reference proteome</keyword>
<name>A0A420AIN1_SPHD1</name>
<keyword evidence="10" id="KW-0675">Receptor</keyword>
<feature type="domain" description="TonB-dependent receptor plug" evidence="9">
    <location>
        <begin position="116"/>
        <end position="246"/>
    </location>
</feature>
<comment type="similarity">
    <text evidence="7">Belongs to the TonB-dependent receptor family.</text>
</comment>
<dbReference type="EMBL" id="RAPY01000006">
    <property type="protein sequence ID" value="RKE44364.1"/>
    <property type="molecule type" value="Genomic_DNA"/>
</dbReference>
<dbReference type="GO" id="GO:0009279">
    <property type="term" value="C:cell outer membrane"/>
    <property type="evidence" value="ECO:0007669"/>
    <property type="project" value="UniProtKB-SubCell"/>
</dbReference>
<keyword evidence="8" id="KW-0732">Signal</keyword>
<keyword evidence="5 7" id="KW-0472">Membrane</keyword>
<dbReference type="AlphaFoldDB" id="A0A420AIN1"/>
<evidence type="ECO:0000256" key="7">
    <source>
        <dbReference type="PROSITE-ProRule" id="PRU01360"/>
    </source>
</evidence>
<dbReference type="Gene3D" id="2.40.170.20">
    <property type="entry name" value="TonB-dependent receptor, beta-barrel domain"/>
    <property type="match status" value="1"/>
</dbReference>
<evidence type="ECO:0000256" key="5">
    <source>
        <dbReference type="ARBA" id="ARBA00023136"/>
    </source>
</evidence>